<feature type="domain" description="Protein kinase" evidence="18">
    <location>
        <begin position="121"/>
        <end position="387"/>
    </location>
</feature>
<dbReference type="PRINTS" id="PR00109">
    <property type="entry name" value="TYRKINASE"/>
</dbReference>
<keyword evidence="8 16" id="KW-0547">Nucleotide-binding</keyword>
<evidence type="ECO:0000256" key="15">
    <source>
        <dbReference type="ARBA" id="ARBA00060742"/>
    </source>
</evidence>
<feature type="region of interest" description="Disordered" evidence="17">
    <location>
        <begin position="458"/>
        <end position="490"/>
    </location>
</feature>
<keyword evidence="11" id="KW-0460">Magnesium</keyword>
<dbReference type="InterPro" id="IPR000719">
    <property type="entry name" value="Prot_kinase_dom"/>
</dbReference>
<keyword evidence="4" id="KW-0963">Cytoplasm</keyword>
<evidence type="ECO:0000256" key="2">
    <source>
        <dbReference type="ARBA" id="ARBA00004132"/>
    </source>
</evidence>
<dbReference type="Proteomes" id="UP001295444">
    <property type="component" value="Chromosome 03"/>
</dbReference>
<dbReference type="PROSITE" id="PS00107">
    <property type="entry name" value="PROTEIN_KINASE_ATP"/>
    <property type="match status" value="1"/>
</dbReference>
<evidence type="ECO:0000259" key="18">
    <source>
        <dbReference type="PROSITE" id="PS50011"/>
    </source>
</evidence>
<name>A0AAD1RI94_PELCU</name>
<evidence type="ECO:0000256" key="7">
    <source>
        <dbReference type="ARBA" id="ARBA00022723"/>
    </source>
</evidence>
<organism evidence="19 20">
    <name type="scientific">Pelobates cultripes</name>
    <name type="common">Western spadefoot toad</name>
    <dbReference type="NCBI Taxonomy" id="61616"/>
    <lineage>
        <taxon>Eukaryota</taxon>
        <taxon>Metazoa</taxon>
        <taxon>Chordata</taxon>
        <taxon>Craniata</taxon>
        <taxon>Vertebrata</taxon>
        <taxon>Euteleostomi</taxon>
        <taxon>Amphibia</taxon>
        <taxon>Batrachia</taxon>
        <taxon>Anura</taxon>
        <taxon>Pelobatoidea</taxon>
        <taxon>Pelobatidae</taxon>
        <taxon>Pelobates</taxon>
    </lineage>
</organism>
<keyword evidence="20" id="KW-1185">Reference proteome</keyword>
<feature type="compositionally biased region" description="Gly residues" evidence="17">
    <location>
        <begin position="614"/>
        <end position="624"/>
    </location>
</feature>
<proteinExistence type="inferred from homology"/>
<dbReference type="GO" id="GO:0046872">
    <property type="term" value="F:metal ion binding"/>
    <property type="evidence" value="ECO:0007669"/>
    <property type="project" value="UniProtKB-KW"/>
</dbReference>
<dbReference type="InterPro" id="IPR017441">
    <property type="entry name" value="Protein_kinase_ATP_BS"/>
</dbReference>
<evidence type="ECO:0000256" key="9">
    <source>
        <dbReference type="ARBA" id="ARBA00022777"/>
    </source>
</evidence>
<evidence type="ECO:0000256" key="17">
    <source>
        <dbReference type="SAM" id="MobiDB-lite"/>
    </source>
</evidence>
<reference evidence="19" key="1">
    <citation type="submission" date="2022-03" db="EMBL/GenBank/DDBJ databases">
        <authorList>
            <person name="Alioto T."/>
            <person name="Alioto T."/>
            <person name="Gomez Garrido J."/>
        </authorList>
    </citation>
    <scope>NUCLEOTIDE SEQUENCE</scope>
</reference>
<evidence type="ECO:0000256" key="3">
    <source>
        <dbReference type="ARBA" id="ARBA00022443"/>
    </source>
</evidence>
<dbReference type="FunFam" id="1.10.510.10:FF:000080">
    <property type="entry name" value="Putative activated CDC42 kinase 1"/>
    <property type="match status" value="1"/>
</dbReference>
<comment type="subcellular location">
    <subcellularLocation>
        <location evidence="2">Cytoplasmic vesicle</location>
        <location evidence="2">Clathrin-coated vesicle</location>
    </subcellularLocation>
</comment>
<dbReference type="InterPro" id="IPR036028">
    <property type="entry name" value="SH3-like_dom_sf"/>
</dbReference>
<gene>
    <name evidence="19" type="ORF">PECUL_23A042856</name>
</gene>
<dbReference type="SMART" id="SM00219">
    <property type="entry name" value="TyrKc"/>
    <property type="match status" value="1"/>
</dbReference>
<dbReference type="SUPFAM" id="SSF56112">
    <property type="entry name" value="Protein kinase-like (PK-like)"/>
    <property type="match status" value="1"/>
</dbReference>
<dbReference type="GO" id="GO:0030136">
    <property type="term" value="C:clathrin-coated vesicle"/>
    <property type="evidence" value="ECO:0007669"/>
    <property type="project" value="UniProtKB-SubCell"/>
</dbReference>
<dbReference type="InterPro" id="IPR001245">
    <property type="entry name" value="Ser-Thr/Tyr_kinase_cat_dom"/>
</dbReference>
<dbReference type="FunFam" id="3.30.200.20:FF:000107">
    <property type="entry name" value="Putative activated CDC42 kinase 1"/>
    <property type="match status" value="1"/>
</dbReference>
<feature type="compositionally biased region" description="Basic and acidic residues" evidence="17">
    <location>
        <begin position="534"/>
        <end position="543"/>
    </location>
</feature>
<dbReference type="InterPro" id="IPR020635">
    <property type="entry name" value="Tyr_kinase_cat_dom"/>
</dbReference>
<dbReference type="InterPro" id="IPR008266">
    <property type="entry name" value="Tyr_kinase_AS"/>
</dbReference>
<dbReference type="AlphaFoldDB" id="A0AAD1RI94"/>
<dbReference type="InterPro" id="IPR009060">
    <property type="entry name" value="UBA-like_sf"/>
</dbReference>
<feature type="binding site" evidence="16">
    <location>
        <position position="153"/>
    </location>
    <ligand>
        <name>ATP</name>
        <dbReference type="ChEBI" id="CHEBI:30616"/>
    </ligand>
</feature>
<dbReference type="InterPro" id="IPR050198">
    <property type="entry name" value="Non-receptor_tyrosine_kinases"/>
</dbReference>
<keyword evidence="6" id="KW-0808">Transferase</keyword>
<dbReference type="Pfam" id="PF22931">
    <property type="entry name" value="SAM_TNK"/>
    <property type="match status" value="1"/>
</dbReference>
<dbReference type="InterPro" id="IPR055175">
    <property type="entry name" value="ACK/TNK-like_SAM"/>
</dbReference>
<dbReference type="InterPro" id="IPR049587">
    <property type="entry name" value="TNK-like_SAM"/>
</dbReference>
<dbReference type="PROSITE" id="PS00109">
    <property type="entry name" value="PROTEIN_KINASE_TYR"/>
    <property type="match status" value="1"/>
</dbReference>
<keyword evidence="10 16" id="KW-0067">ATP-binding</keyword>
<dbReference type="GO" id="GO:0005524">
    <property type="term" value="F:ATP binding"/>
    <property type="evidence" value="ECO:0007669"/>
    <property type="project" value="UniProtKB-UniRule"/>
</dbReference>
<dbReference type="CDD" id="cd05040">
    <property type="entry name" value="PTKc_Ack_like"/>
    <property type="match status" value="1"/>
</dbReference>
<evidence type="ECO:0000256" key="10">
    <source>
        <dbReference type="ARBA" id="ARBA00022840"/>
    </source>
</evidence>
<dbReference type="PROSITE" id="PS50011">
    <property type="entry name" value="PROTEIN_KINASE_DOM"/>
    <property type="match status" value="1"/>
</dbReference>
<keyword evidence="12" id="KW-0829">Tyrosine-protein kinase</keyword>
<feature type="region of interest" description="Disordered" evidence="17">
    <location>
        <begin position="503"/>
        <end position="570"/>
    </location>
</feature>
<feature type="region of interest" description="Disordered" evidence="17">
    <location>
        <begin position="87"/>
        <end position="109"/>
    </location>
</feature>
<dbReference type="InterPro" id="IPR011009">
    <property type="entry name" value="Kinase-like_dom_sf"/>
</dbReference>
<dbReference type="Gene3D" id="3.30.200.20">
    <property type="entry name" value="Phosphorylase Kinase, domain 1"/>
    <property type="match status" value="1"/>
</dbReference>
<dbReference type="Gene3D" id="1.10.510.10">
    <property type="entry name" value="Transferase(Phosphotransferase) domain 1"/>
    <property type="match status" value="1"/>
</dbReference>
<evidence type="ECO:0000256" key="13">
    <source>
        <dbReference type="ARBA" id="ARBA00023329"/>
    </source>
</evidence>
<evidence type="ECO:0000256" key="5">
    <source>
        <dbReference type="ARBA" id="ARBA00022527"/>
    </source>
</evidence>
<dbReference type="Pfam" id="PF07714">
    <property type="entry name" value="PK_Tyr_Ser-Thr"/>
    <property type="match status" value="1"/>
</dbReference>
<keyword evidence="13" id="KW-0968">Cytoplasmic vesicle</keyword>
<protein>
    <submittedName>
        <fullName evidence="19">Non-receptor tyrosine- kinase TNK1 isoform X1</fullName>
    </submittedName>
</protein>
<evidence type="ECO:0000256" key="11">
    <source>
        <dbReference type="ARBA" id="ARBA00022842"/>
    </source>
</evidence>
<evidence type="ECO:0000256" key="6">
    <source>
        <dbReference type="ARBA" id="ARBA00022679"/>
    </source>
</evidence>
<comment type="similarity">
    <text evidence="15">Belongs to the protein kinase superfamily. Tyr protein kinase family.</text>
</comment>
<evidence type="ECO:0000256" key="12">
    <source>
        <dbReference type="ARBA" id="ARBA00023137"/>
    </source>
</evidence>
<comment type="cofactor">
    <cofactor evidence="1">
        <name>Mg(2+)</name>
        <dbReference type="ChEBI" id="CHEBI:18420"/>
    </cofactor>
</comment>
<accession>A0AAD1RI94</accession>
<evidence type="ECO:0000256" key="4">
    <source>
        <dbReference type="ARBA" id="ARBA00022490"/>
    </source>
</evidence>
<evidence type="ECO:0000256" key="16">
    <source>
        <dbReference type="PROSITE-ProRule" id="PRU10141"/>
    </source>
</evidence>
<comment type="catalytic activity">
    <reaction evidence="14">
        <text>L-threonyl-[protein] + ATP = O-phospho-L-threonyl-[protein] + ADP + H(+)</text>
        <dbReference type="Rhea" id="RHEA:46608"/>
        <dbReference type="Rhea" id="RHEA-COMP:11060"/>
        <dbReference type="Rhea" id="RHEA-COMP:11605"/>
        <dbReference type="ChEBI" id="CHEBI:15378"/>
        <dbReference type="ChEBI" id="CHEBI:30013"/>
        <dbReference type="ChEBI" id="CHEBI:30616"/>
        <dbReference type="ChEBI" id="CHEBI:61977"/>
        <dbReference type="ChEBI" id="CHEBI:456216"/>
        <dbReference type="EC" id="2.7.11.1"/>
    </reaction>
</comment>
<keyword evidence="3" id="KW-0728">SH3 domain</keyword>
<feature type="region of interest" description="Disordered" evidence="17">
    <location>
        <begin position="609"/>
        <end position="629"/>
    </location>
</feature>
<evidence type="ECO:0000256" key="1">
    <source>
        <dbReference type="ARBA" id="ARBA00001946"/>
    </source>
</evidence>
<feature type="compositionally biased region" description="Basic and acidic residues" evidence="17">
    <location>
        <begin position="467"/>
        <end position="479"/>
    </location>
</feature>
<dbReference type="GO" id="GO:0004674">
    <property type="term" value="F:protein serine/threonine kinase activity"/>
    <property type="evidence" value="ECO:0007669"/>
    <property type="project" value="UniProtKB-KW"/>
</dbReference>
<evidence type="ECO:0000256" key="8">
    <source>
        <dbReference type="ARBA" id="ARBA00022741"/>
    </source>
</evidence>
<dbReference type="CDD" id="cd09539">
    <property type="entry name" value="SAM_TNK-like"/>
    <property type="match status" value="1"/>
</dbReference>
<evidence type="ECO:0000313" key="20">
    <source>
        <dbReference type="Proteomes" id="UP001295444"/>
    </source>
</evidence>
<evidence type="ECO:0000256" key="14">
    <source>
        <dbReference type="ARBA" id="ARBA00047899"/>
    </source>
</evidence>
<dbReference type="SUPFAM" id="SSF46934">
    <property type="entry name" value="UBA-like"/>
    <property type="match status" value="1"/>
</dbReference>
<dbReference type="EMBL" id="OW240914">
    <property type="protein sequence ID" value="CAH2272357.1"/>
    <property type="molecule type" value="Genomic_DNA"/>
</dbReference>
<dbReference type="GO" id="GO:0004713">
    <property type="term" value="F:protein tyrosine kinase activity"/>
    <property type="evidence" value="ECO:0007669"/>
    <property type="project" value="UniProtKB-KW"/>
</dbReference>
<dbReference type="PANTHER" id="PTHR24418">
    <property type="entry name" value="TYROSINE-PROTEIN KINASE"/>
    <property type="match status" value="1"/>
</dbReference>
<keyword evidence="7" id="KW-0479">Metal-binding</keyword>
<sequence length="708" mass="79524">MVTEEGTDWLLALLREVQLEQFYPKIRDELNVTRPGHFDFVKPFDLDQIGMGRPGQRRLFEALKKRKPPVRPKSWMYKVFSAKAADQVDSPPYPDSPQSLSSHPRSDSDCSLKCLINERDLSLFERLGDGCFGVVRRGEWRVPSGRTVSIAVKSLRTDACSDPQALLDFLQEVNSMYALDHPHLIRLYGVVLTQPLKMVTELAPLGSLQDALHSRYGAFSLQLLWSYSLQIASGMSYLESRKFIHRDLAARNILVTSEDVVKIGDFGLMRALAGHNDHYIMSANRKIPFAWCSPESLKIGTFSHPSDVWMFGVTLWEMFTYGQEPWLGLSGRQILMKIDREGERLERPDDCPHALYSVMTKCWAHRPDHRPNFNSLIGLLQEARPLDVRVSHDVNDPAWLRLEAGDIVTIVNTGLDPHSWRGQNRRTLKVGSFPVSVIAPEDLAQARSSVLLSSSLGHLSLGEGDADNDRRNRGKDVGRRGGAGASGVKLLRMQRLTKSLESISELCPPSDQHHVPSPKSRVRDLESSSTTEASPRRMSDLPPRRILQNLRPPVLPKPKPPIAKDRFIPLPNADYPSQPMSRVHKDKMSASTPLLNVGDVGATNRPPLGVSLSDGGGKGSGQRGSGENEFQKKIKDVEDRVHGVTTEECRDALRSHSGDVTRAVQTLKVEQLYNLSRYTKDECRRILDKCQWSLESASRYVLRRANFQ</sequence>
<dbReference type="SUPFAM" id="SSF50044">
    <property type="entry name" value="SH3-domain"/>
    <property type="match status" value="1"/>
</dbReference>
<keyword evidence="5" id="KW-0723">Serine/threonine-protein kinase</keyword>
<evidence type="ECO:0000313" key="19">
    <source>
        <dbReference type="EMBL" id="CAH2272357.1"/>
    </source>
</evidence>
<keyword evidence="9 19" id="KW-0418">Kinase</keyword>